<comment type="caution">
    <text evidence="1">The sequence shown here is derived from an EMBL/GenBank/DDBJ whole genome shotgun (WGS) entry which is preliminary data.</text>
</comment>
<reference evidence="1" key="1">
    <citation type="journal article" date="2014" name="Int. J. Syst. Evol. Microbiol.">
        <title>Complete genome sequence of Corynebacterium casei LMG S-19264T (=DSM 44701T), isolated from a smear-ripened cheese.</title>
        <authorList>
            <consortium name="US DOE Joint Genome Institute (JGI-PGF)"/>
            <person name="Walter F."/>
            <person name="Albersmeier A."/>
            <person name="Kalinowski J."/>
            <person name="Ruckert C."/>
        </authorList>
    </citation>
    <scope>NUCLEOTIDE SEQUENCE</scope>
    <source>
        <strain evidence="1">CGMCC 1.12214</strain>
    </source>
</reference>
<dbReference type="AlphaFoldDB" id="A0A917MIQ1"/>
<gene>
    <name evidence="1" type="ORF">GCM10007036_10570</name>
</gene>
<dbReference type="RefSeq" id="WP_188516637.1">
    <property type="nucleotide sequence ID" value="NZ_BMES01000001.1"/>
</dbReference>
<proteinExistence type="predicted"/>
<evidence type="ECO:0000313" key="1">
    <source>
        <dbReference type="EMBL" id="GGH12597.1"/>
    </source>
</evidence>
<accession>A0A917MIQ1</accession>
<name>A0A917MIQ1_9HYPH</name>
<keyword evidence="2" id="KW-1185">Reference proteome</keyword>
<dbReference type="Proteomes" id="UP000603912">
    <property type="component" value="Unassembled WGS sequence"/>
</dbReference>
<dbReference type="EMBL" id="BMES01000001">
    <property type="protein sequence ID" value="GGH12597.1"/>
    <property type="molecule type" value="Genomic_DNA"/>
</dbReference>
<reference evidence="1" key="2">
    <citation type="submission" date="2020-09" db="EMBL/GenBank/DDBJ databases">
        <authorList>
            <person name="Sun Q."/>
            <person name="Zhou Y."/>
        </authorList>
    </citation>
    <scope>NUCLEOTIDE SEQUENCE</scope>
    <source>
        <strain evidence="1">CGMCC 1.12214</strain>
    </source>
</reference>
<organism evidence="1 2">
    <name type="scientific">Alsobacter metallidurans</name>
    <dbReference type="NCBI Taxonomy" id="340221"/>
    <lineage>
        <taxon>Bacteria</taxon>
        <taxon>Pseudomonadati</taxon>
        <taxon>Pseudomonadota</taxon>
        <taxon>Alphaproteobacteria</taxon>
        <taxon>Hyphomicrobiales</taxon>
        <taxon>Alsobacteraceae</taxon>
        <taxon>Alsobacter</taxon>
    </lineage>
</organism>
<protein>
    <submittedName>
        <fullName evidence="1">Uncharacterized protein</fullName>
    </submittedName>
</protein>
<evidence type="ECO:0000313" key="2">
    <source>
        <dbReference type="Proteomes" id="UP000603912"/>
    </source>
</evidence>
<sequence>MSAAEIIRFPRQRPKPVDPKGEVYLCECPYRAGDWLVIHESKWSDSSVAWRFHDHGRAVRFGLHLAQAYGAEFVE</sequence>